<dbReference type="PANTHER" id="PTHR24198">
    <property type="entry name" value="ANKYRIN REPEAT AND PROTEIN KINASE DOMAIN-CONTAINING PROTEIN"/>
    <property type="match status" value="1"/>
</dbReference>
<evidence type="ECO:0000256" key="2">
    <source>
        <dbReference type="ARBA" id="ARBA00023043"/>
    </source>
</evidence>
<evidence type="ECO:0000256" key="3">
    <source>
        <dbReference type="PROSITE-ProRule" id="PRU00023"/>
    </source>
</evidence>
<feature type="repeat" description="ANK" evidence="3">
    <location>
        <begin position="703"/>
        <end position="735"/>
    </location>
</feature>
<feature type="repeat" description="ANK" evidence="3">
    <location>
        <begin position="526"/>
        <end position="558"/>
    </location>
</feature>
<proteinExistence type="predicted"/>
<sequence>MARSKKEDVEWESHRPELKALYQRLTVDQIREYMSERYGFSKSNEQYTRQFTKWSFKKNLTGEDWKFIAHRREKRKREGKDPGTVQKDGNVIPEPKVRKAIARHVLPTAQYLDTVNGDIGPPTPEGIVVGTPKPEVQGAGVSALQPGWLPNPLESSVVVPDIGVPTFEPATDGFSFVSPIDISELFTFPTQQTFDQADLGPATDTDVGFASMTTHVPPDTFGYCDFEHLNKEIAEGTGELLSFSNPVRNLNDLSEFLEPITMEYVHSDLIRKAKNIFQSDRSNNLSHYLSLCVYLSSNNLLSPLAMNKLVALLAKTKSQVILGTLLQSPSTTTEIFMSNCLASAAELGEIEIVRTLIDHGVDVDVTRGNVVRRTPLSLAIGNGNIECVRLLIENGSDLNPAAADKTPIQIACDTYNCSVEMVQLLLESGAYVNPPQDSSRLTALQLAVSRRRTDIVRLLLQWKADPNTFTTSKSGTALQIACRGYSGAEIAELLIANAAVRAENITMTRMLLSAGAHVDARPRGKYGHTALQIAAMVGNQRLVRILLLKDADIDAPASVLPGGLTALQAAAEHSDTEILSFLVNEGADVNAPASSSDGRSALRVAIARQNIEAVRILLDAGASVTVNENCKEGLLAVQESIRMAKLEVRNEMFSLLLRAGAPFEPPVGLEQFGALHAAVYMEDVDLTERLLKRGANPNIDYWMEYTPLQRASYDGNEALVKLLISYRADINAPAYNSLGQTALQAAVSRSHTRIVKILLDSGANVRAPGVYKYGNAAMGAAIEKCDQDMVQMLLDLYPDLISSDPYTRSGALRLALRSWECNASFLKFLIEHGAVVNDPPDLKPSLQIAAEKGNFEVVQCLLSAGAGVNHRWVPDRNSTKVTALQAAVSTRNIDIVRLLLKWGANASAPANPIAGGKTALQIAVSMNYFEMVQVLVESGADINGAPSPQGGRTALQEAASSGYLKLTQYLLQRNADVNAPAARFNGITALQGASINGNIRIAMMLLAARADINAPPALENGRTAIEGAAENGRLDTLHLLLNFHPYTEDFEMKRKRAVKLALANGHLAIGRFLMAYRKSPSK</sequence>
<evidence type="ECO:0000256" key="1">
    <source>
        <dbReference type="ARBA" id="ARBA00022737"/>
    </source>
</evidence>
<dbReference type="Pfam" id="PF14420">
    <property type="entry name" value="Clr5"/>
    <property type="match status" value="1"/>
</dbReference>
<evidence type="ECO:0000313" key="5">
    <source>
        <dbReference type="EMBL" id="GAM35537.1"/>
    </source>
</evidence>
<feature type="repeat" description="ANK" evidence="3">
    <location>
        <begin position="562"/>
        <end position="594"/>
    </location>
</feature>
<feature type="repeat" description="ANK" evidence="3">
    <location>
        <begin position="597"/>
        <end position="629"/>
    </location>
</feature>
<dbReference type="InterPro" id="IPR036770">
    <property type="entry name" value="Ankyrin_rpt-contain_sf"/>
</dbReference>
<dbReference type="Pfam" id="PF00023">
    <property type="entry name" value="Ank"/>
    <property type="match status" value="4"/>
</dbReference>
<feature type="repeat" description="ANK" evidence="3">
    <location>
        <begin position="439"/>
        <end position="471"/>
    </location>
</feature>
<keyword evidence="1" id="KW-0677">Repeat</keyword>
<keyword evidence="2 3" id="KW-0040">ANK repeat</keyword>
<dbReference type="SUPFAM" id="SSF48403">
    <property type="entry name" value="Ankyrin repeat"/>
    <property type="match status" value="2"/>
</dbReference>
<dbReference type="InterPro" id="IPR025676">
    <property type="entry name" value="Clr5_dom"/>
</dbReference>
<dbReference type="Pfam" id="PF12796">
    <property type="entry name" value="Ank_2"/>
    <property type="match status" value="4"/>
</dbReference>
<feature type="repeat" description="ANK" evidence="3">
    <location>
        <begin position="879"/>
        <end position="911"/>
    </location>
</feature>
<dbReference type="Gene3D" id="1.25.40.20">
    <property type="entry name" value="Ankyrin repeat-containing domain"/>
    <property type="match status" value="5"/>
</dbReference>
<reference evidence="6" key="1">
    <citation type="journal article" date="2015" name="Genome Announc.">
        <title>Draft genome sequence of Talaromyces cellulolyticus strain Y-94, a source of lignocellulosic biomass-degrading enzymes.</title>
        <authorList>
            <person name="Fujii T."/>
            <person name="Koike H."/>
            <person name="Sawayama S."/>
            <person name="Yano S."/>
            <person name="Inoue H."/>
        </authorList>
    </citation>
    <scope>NUCLEOTIDE SEQUENCE [LARGE SCALE GENOMIC DNA]</scope>
    <source>
        <strain evidence="6">Y-94</strain>
    </source>
</reference>
<dbReference type="PANTHER" id="PTHR24198:SF165">
    <property type="entry name" value="ANKYRIN REPEAT-CONTAINING PROTEIN-RELATED"/>
    <property type="match status" value="1"/>
</dbReference>
<feature type="repeat" description="ANK" evidence="3">
    <location>
        <begin position="738"/>
        <end position="770"/>
    </location>
</feature>
<feature type="domain" description="Clr5" evidence="4">
    <location>
        <begin position="10"/>
        <end position="58"/>
    </location>
</feature>
<feature type="repeat" description="ANK" evidence="3">
    <location>
        <begin position="915"/>
        <end position="947"/>
    </location>
</feature>
<gene>
    <name evidence="5" type="ORF">TCE0_017r03957</name>
</gene>
<dbReference type="InterPro" id="IPR002110">
    <property type="entry name" value="Ankyrin_rpt"/>
</dbReference>
<accession>A0A6V8H2J6</accession>
<dbReference type="AlphaFoldDB" id="A0A6V8H2J6"/>
<feature type="repeat" description="ANK" evidence="3">
    <location>
        <begin position="985"/>
        <end position="1017"/>
    </location>
</feature>
<evidence type="ECO:0000313" key="6">
    <source>
        <dbReference type="Proteomes" id="UP000053095"/>
    </source>
</evidence>
<keyword evidence="6" id="KW-1185">Reference proteome</keyword>
<dbReference type="EMBL" id="DF933813">
    <property type="protein sequence ID" value="GAM35537.1"/>
    <property type="molecule type" value="Genomic_DNA"/>
</dbReference>
<comment type="caution">
    <text evidence="5">The sequence shown here is derived from an EMBL/GenBank/DDBJ whole genome shotgun (WGS) entry which is preliminary data.</text>
</comment>
<dbReference type="Proteomes" id="UP000053095">
    <property type="component" value="Unassembled WGS sequence"/>
</dbReference>
<feature type="repeat" description="ANK" evidence="3">
    <location>
        <begin position="371"/>
        <end position="403"/>
    </location>
</feature>
<protein>
    <submittedName>
        <fullName evidence="5">Ankyrin repeat protein</fullName>
    </submittedName>
</protein>
<feature type="repeat" description="ANK" evidence="3">
    <location>
        <begin position="950"/>
        <end position="982"/>
    </location>
</feature>
<evidence type="ECO:0000259" key="4">
    <source>
        <dbReference type="Pfam" id="PF14420"/>
    </source>
</evidence>
<dbReference type="PROSITE" id="PS50088">
    <property type="entry name" value="ANK_REPEAT"/>
    <property type="match status" value="12"/>
</dbReference>
<dbReference type="PROSITE" id="PS50297">
    <property type="entry name" value="ANK_REP_REGION"/>
    <property type="match status" value="11"/>
</dbReference>
<name>A0A6V8H2J6_TALPI</name>
<organism evidence="5 6">
    <name type="scientific">Talaromyces pinophilus</name>
    <name type="common">Penicillium pinophilum</name>
    <dbReference type="NCBI Taxonomy" id="128442"/>
    <lineage>
        <taxon>Eukaryota</taxon>
        <taxon>Fungi</taxon>
        <taxon>Dikarya</taxon>
        <taxon>Ascomycota</taxon>
        <taxon>Pezizomycotina</taxon>
        <taxon>Eurotiomycetes</taxon>
        <taxon>Eurotiomycetidae</taxon>
        <taxon>Eurotiales</taxon>
        <taxon>Trichocomaceae</taxon>
        <taxon>Talaromyces</taxon>
        <taxon>Talaromyces sect. Talaromyces</taxon>
    </lineage>
</organism>
<dbReference type="SMART" id="SM00248">
    <property type="entry name" value="ANK"/>
    <property type="match status" value="19"/>
</dbReference>
<feature type="repeat" description="ANK" evidence="3">
    <location>
        <begin position="841"/>
        <end position="869"/>
    </location>
</feature>